<dbReference type="Proteomes" id="UP001328107">
    <property type="component" value="Unassembled WGS sequence"/>
</dbReference>
<accession>A0AAN4ZHU0</accession>
<keyword evidence="3" id="KW-1185">Reference proteome</keyword>
<sequence length="141" mass="16091">MDEPRPSNVDDSTYTTKEVQELLGEVDNLVFEVCEMRKKQPPKILKVLKDVNDMKKKRFADEGNIRVIPPANSLLESEQVIKTGIEKLSDAEHRNARLMKAEAESKQLQATLQEQREILAALHSLLNSEYAPMDRPRIPPI</sequence>
<proteinExistence type="predicted"/>
<protein>
    <submittedName>
        <fullName evidence="2">Uncharacterized protein</fullName>
    </submittedName>
</protein>
<comment type="caution">
    <text evidence="2">The sequence shown here is derived from an EMBL/GenBank/DDBJ whole genome shotgun (WGS) entry which is preliminary data.</text>
</comment>
<dbReference type="EMBL" id="BTRK01000003">
    <property type="protein sequence ID" value="GMR41572.1"/>
    <property type="molecule type" value="Genomic_DNA"/>
</dbReference>
<name>A0AAN4ZHU0_9BILA</name>
<dbReference type="AlphaFoldDB" id="A0AAN4ZHU0"/>
<organism evidence="2 3">
    <name type="scientific">Pristionchus mayeri</name>
    <dbReference type="NCBI Taxonomy" id="1317129"/>
    <lineage>
        <taxon>Eukaryota</taxon>
        <taxon>Metazoa</taxon>
        <taxon>Ecdysozoa</taxon>
        <taxon>Nematoda</taxon>
        <taxon>Chromadorea</taxon>
        <taxon>Rhabditida</taxon>
        <taxon>Rhabditina</taxon>
        <taxon>Diplogasteromorpha</taxon>
        <taxon>Diplogasteroidea</taxon>
        <taxon>Neodiplogasteridae</taxon>
        <taxon>Pristionchus</taxon>
    </lineage>
</organism>
<evidence type="ECO:0000313" key="2">
    <source>
        <dbReference type="EMBL" id="GMR41572.1"/>
    </source>
</evidence>
<evidence type="ECO:0000256" key="1">
    <source>
        <dbReference type="SAM" id="Coils"/>
    </source>
</evidence>
<gene>
    <name evidence="2" type="ORF">PMAYCL1PPCAC_11767</name>
</gene>
<reference evidence="3" key="1">
    <citation type="submission" date="2022-10" db="EMBL/GenBank/DDBJ databases">
        <title>Genome assembly of Pristionchus species.</title>
        <authorList>
            <person name="Yoshida K."/>
            <person name="Sommer R.J."/>
        </authorList>
    </citation>
    <scope>NUCLEOTIDE SEQUENCE [LARGE SCALE GENOMIC DNA]</scope>
    <source>
        <strain evidence="3">RS5460</strain>
    </source>
</reference>
<evidence type="ECO:0000313" key="3">
    <source>
        <dbReference type="Proteomes" id="UP001328107"/>
    </source>
</evidence>
<keyword evidence="1" id="KW-0175">Coiled coil</keyword>
<feature type="coiled-coil region" evidence="1">
    <location>
        <begin position="91"/>
        <end position="118"/>
    </location>
</feature>